<dbReference type="InterPro" id="IPR024185">
    <property type="entry name" value="FTHF_cligase-like_sf"/>
</dbReference>
<name>A0A7C5Y9M7_CALS0</name>
<dbReference type="SUPFAM" id="SSF100950">
    <property type="entry name" value="NagB/RpiA/CoA transferase-like"/>
    <property type="match status" value="1"/>
</dbReference>
<reference evidence="2" key="1">
    <citation type="journal article" date="2020" name="mSystems">
        <title>Genome- and Community-Level Interaction Insights into Carbon Utilization and Element Cycling Functions of Hydrothermarchaeota in Hydrothermal Sediment.</title>
        <authorList>
            <person name="Zhou Z."/>
            <person name="Liu Y."/>
            <person name="Xu W."/>
            <person name="Pan J."/>
            <person name="Luo Z.H."/>
            <person name="Li M."/>
        </authorList>
    </citation>
    <scope>NUCLEOTIDE SEQUENCE [LARGE SCALE GENOMIC DNA]</scope>
    <source>
        <strain evidence="2">SpSt-1084</strain>
    </source>
</reference>
<proteinExistence type="predicted"/>
<accession>A0A7C5Y9M7</accession>
<dbReference type="Pfam" id="PF02589">
    <property type="entry name" value="LUD_dom"/>
    <property type="match status" value="1"/>
</dbReference>
<sequence length="192" mass="21227">MVGWVWFLDGLLNVFRDRFESLGGEVEIAKDREEAALTAVLFLRQKQAGSVFISAVPAEIERILTTELRREGLVIFTGQNELNPVSVLKQVDAGISTSAAAIANTGTLVEYAFDDVERLLSSLPKIYVSFVKRSKLLREVRETESILRAAMEHPTSVVTFISGPSRSGDIEQRLMLGIHGPHSVLAVVLTWM</sequence>
<dbReference type="EMBL" id="DRXS01000115">
    <property type="protein sequence ID" value="HHR40602.1"/>
    <property type="molecule type" value="Genomic_DNA"/>
</dbReference>
<evidence type="ECO:0000313" key="2">
    <source>
        <dbReference type="EMBL" id="HHR40602.1"/>
    </source>
</evidence>
<dbReference type="PANTHER" id="PTHR43682">
    <property type="entry name" value="LACTATE UTILIZATION PROTEIN C"/>
    <property type="match status" value="1"/>
</dbReference>
<dbReference type="Gene3D" id="3.40.50.10420">
    <property type="entry name" value="NagB/RpiA/CoA transferase-like"/>
    <property type="match status" value="1"/>
</dbReference>
<evidence type="ECO:0000259" key="1">
    <source>
        <dbReference type="Pfam" id="PF02589"/>
    </source>
</evidence>
<dbReference type="InterPro" id="IPR003741">
    <property type="entry name" value="LUD_dom"/>
</dbReference>
<dbReference type="InterPro" id="IPR037171">
    <property type="entry name" value="NagB/RpiA_transferase-like"/>
</dbReference>
<comment type="caution">
    <text evidence="2">The sequence shown here is derived from an EMBL/GenBank/DDBJ whole genome shotgun (WGS) entry which is preliminary data.</text>
</comment>
<gene>
    <name evidence="2" type="ORF">ENM42_02100</name>
</gene>
<feature type="domain" description="LUD" evidence="1">
    <location>
        <begin position="13"/>
        <end position="188"/>
    </location>
</feature>
<dbReference type="PANTHER" id="PTHR43682:SF1">
    <property type="entry name" value="LACTATE UTILIZATION PROTEIN C"/>
    <property type="match status" value="1"/>
</dbReference>
<dbReference type="AlphaFoldDB" id="A0A7C5Y9M7"/>
<organism evidence="2">
    <name type="scientific">Caldiarchaeum subterraneum</name>
    <dbReference type="NCBI Taxonomy" id="311458"/>
    <lineage>
        <taxon>Archaea</taxon>
        <taxon>Nitrososphaerota</taxon>
        <taxon>Candidatus Caldarchaeales</taxon>
        <taxon>Candidatus Caldarchaeaceae</taxon>
        <taxon>Candidatus Caldarchaeum</taxon>
    </lineage>
</organism>
<protein>
    <recommendedName>
        <fullName evidence="1">LUD domain-containing protein</fullName>
    </recommendedName>
</protein>